<dbReference type="AlphaFoldDB" id="A0A8H3Z2S4"/>
<protein>
    <recommendedName>
        <fullName evidence="2">MOSC domain-containing protein</fullName>
    </recommendedName>
</protein>
<dbReference type="InterPro" id="IPR005303">
    <property type="entry name" value="MOCOS_middle"/>
</dbReference>
<feature type="transmembrane region" description="Helical" evidence="1">
    <location>
        <begin position="20"/>
        <end position="39"/>
    </location>
</feature>
<dbReference type="InterPro" id="IPR005302">
    <property type="entry name" value="MoCF_Sase_C"/>
</dbReference>
<comment type="caution">
    <text evidence="3">The sequence shown here is derived from an EMBL/GenBank/DDBJ whole genome shotgun (WGS) entry which is preliminary data.</text>
</comment>
<sequence>MSCPAKQHSIPPTDFEADPMIIFYTLGFTAIVIVVSLGYRKLWTAYWDHRIGPLGMRRVGKPGDRNLSKEFAKEYQKSEKKIVGKDEWRVEALFDHPIKSTYPIEVQESVVEAHGLEHDRQFCFAQWYEPTPKGGQEVNTTPKEEPEKGTTSWWNKRRHWTCLTQRKTPRLTLVKTEIWVPDPQSRDYDDEDEYIKSGGCLVVKFPFTPSLNPLNVWSVFVTRLVTWNWKSELTVTFRVPLNPTAERIRERGYTNDNFNIFRDYPSGLDMTSEISSKIWDQFRYTLDVSKIKPGLSNRLALFRVDLTKNRNLYKCAPNEEQLGYQARLSFQDSYPLSIQNMSSIMTTETECSHGQQPTKYTPDSRRYRGNIYISGPAPFDEDDWTLIQIGDHKYHVSCRTTRCTLPTNDPNTGILSTKVQPEPQKWLLANRKIDAGNKVGCLGMQMVPTKEAIGIWAAPSLLDPAGQATRNHLEQALLPNLLNNLRAKLFQAQLHDVT</sequence>
<evidence type="ECO:0000256" key="1">
    <source>
        <dbReference type="SAM" id="Phobius"/>
    </source>
</evidence>
<dbReference type="GO" id="GO:0030151">
    <property type="term" value="F:molybdenum ion binding"/>
    <property type="evidence" value="ECO:0007669"/>
    <property type="project" value="InterPro"/>
</dbReference>
<evidence type="ECO:0000259" key="2">
    <source>
        <dbReference type="PROSITE" id="PS51340"/>
    </source>
</evidence>
<keyword evidence="1" id="KW-1133">Transmembrane helix</keyword>
<dbReference type="PROSITE" id="PS51340">
    <property type="entry name" value="MOSC"/>
    <property type="match status" value="1"/>
</dbReference>
<dbReference type="EMBL" id="WNWQ01000108">
    <property type="protein sequence ID" value="KAE9978597.1"/>
    <property type="molecule type" value="Genomic_DNA"/>
</dbReference>
<reference evidence="3 4" key="1">
    <citation type="submission" date="2019-11" db="EMBL/GenBank/DDBJ databases">
        <title>Venturia inaequalis Genome Resource.</title>
        <authorList>
            <person name="Lichtner F.J."/>
        </authorList>
    </citation>
    <scope>NUCLEOTIDE SEQUENCE [LARGE SCALE GENOMIC DNA]</scope>
    <source>
        <strain evidence="3">Bline_iso_100314</strain>
    </source>
</reference>
<accession>A0A8H3Z2S4</accession>
<keyword evidence="1" id="KW-0472">Membrane</keyword>
<dbReference type="Pfam" id="PF03473">
    <property type="entry name" value="MOSC"/>
    <property type="match status" value="1"/>
</dbReference>
<evidence type="ECO:0000313" key="4">
    <source>
        <dbReference type="Proteomes" id="UP000433883"/>
    </source>
</evidence>
<dbReference type="Proteomes" id="UP000433883">
    <property type="component" value="Unassembled WGS sequence"/>
</dbReference>
<feature type="domain" description="MOSC" evidence="2">
    <location>
        <begin position="299"/>
        <end position="465"/>
    </location>
</feature>
<dbReference type="GO" id="GO:0003824">
    <property type="term" value="F:catalytic activity"/>
    <property type="evidence" value="ECO:0007669"/>
    <property type="project" value="InterPro"/>
</dbReference>
<gene>
    <name evidence="3" type="ORF">BLS_000444</name>
</gene>
<proteinExistence type="predicted"/>
<name>A0A8H3Z2S4_VENIN</name>
<dbReference type="Pfam" id="PF03476">
    <property type="entry name" value="MOSC_N"/>
    <property type="match status" value="1"/>
</dbReference>
<evidence type="ECO:0000313" key="3">
    <source>
        <dbReference type="EMBL" id="KAE9978597.1"/>
    </source>
</evidence>
<dbReference type="GO" id="GO:0030170">
    <property type="term" value="F:pyridoxal phosphate binding"/>
    <property type="evidence" value="ECO:0007669"/>
    <property type="project" value="InterPro"/>
</dbReference>
<keyword evidence="1" id="KW-0812">Transmembrane</keyword>
<organism evidence="3 4">
    <name type="scientific">Venturia inaequalis</name>
    <name type="common">Apple scab fungus</name>
    <dbReference type="NCBI Taxonomy" id="5025"/>
    <lineage>
        <taxon>Eukaryota</taxon>
        <taxon>Fungi</taxon>
        <taxon>Dikarya</taxon>
        <taxon>Ascomycota</taxon>
        <taxon>Pezizomycotina</taxon>
        <taxon>Dothideomycetes</taxon>
        <taxon>Pleosporomycetidae</taxon>
        <taxon>Venturiales</taxon>
        <taxon>Venturiaceae</taxon>
        <taxon>Venturia</taxon>
    </lineage>
</organism>